<reference evidence="2 3" key="1">
    <citation type="submission" date="2016-11" db="EMBL/GenBank/DDBJ databases">
        <authorList>
            <person name="Jaros S."/>
            <person name="Januszkiewicz K."/>
            <person name="Wedrychowicz H."/>
        </authorList>
    </citation>
    <scope>NUCLEOTIDE SEQUENCE [LARGE SCALE GENOMIC DNA]</scope>
    <source>
        <strain evidence="2 3">DSM 46144</strain>
    </source>
</reference>
<accession>A0A1M7RER3</accession>
<dbReference type="RefSeq" id="WP_073261534.1">
    <property type="nucleotide sequence ID" value="NZ_FRCS01000010.1"/>
</dbReference>
<keyword evidence="1" id="KW-0472">Membrane</keyword>
<sequence>MALTRRELVTLPIWVASYLLFGAGLGIVADSVQHDIHNTGDAVYAAVRFPLLGLALMVVPWLRKRSGLSEKPSSPRIERLAAYALGALVVASAAWLVIDFDAPGWRRVGLACITLSGLGGALIVLRATLLRKHQGLDPAGRGRGDGEELRG</sequence>
<dbReference type="Proteomes" id="UP000184440">
    <property type="component" value="Unassembled WGS sequence"/>
</dbReference>
<feature type="transmembrane region" description="Helical" evidence="1">
    <location>
        <begin position="104"/>
        <end position="125"/>
    </location>
</feature>
<feature type="transmembrane region" description="Helical" evidence="1">
    <location>
        <begin position="42"/>
        <end position="59"/>
    </location>
</feature>
<proteinExistence type="predicted"/>
<evidence type="ECO:0000313" key="2">
    <source>
        <dbReference type="EMBL" id="SHN44671.1"/>
    </source>
</evidence>
<organism evidence="2 3">
    <name type="scientific">Cryptosporangium aurantiacum</name>
    <dbReference type="NCBI Taxonomy" id="134849"/>
    <lineage>
        <taxon>Bacteria</taxon>
        <taxon>Bacillati</taxon>
        <taxon>Actinomycetota</taxon>
        <taxon>Actinomycetes</taxon>
        <taxon>Cryptosporangiales</taxon>
        <taxon>Cryptosporangiaceae</taxon>
        <taxon>Cryptosporangium</taxon>
    </lineage>
</organism>
<feature type="transmembrane region" description="Helical" evidence="1">
    <location>
        <begin position="80"/>
        <end position="98"/>
    </location>
</feature>
<protein>
    <recommendedName>
        <fullName evidence="4">Transmembrane protein</fullName>
    </recommendedName>
</protein>
<keyword evidence="3" id="KW-1185">Reference proteome</keyword>
<dbReference type="AlphaFoldDB" id="A0A1M7RER3"/>
<evidence type="ECO:0000313" key="3">
    <source>
        <dbReference type="Proteomes" id="UP000184440"/>
    </source>
</evidence>
<evidence type="ECO:0000256" key="1">
    <source>
        <dbReference type="SAM" id="Phobius"/>
    </source>
</evidence>
<gene>
    <name evidence="2" type="ORF">SAMN05443668_110316</name>
</gene>
<keyword evidence="1" id="KW-0812">Transmembrane</keyword>
<evidence type="ECO:0008006" key="4">
    <source>
        <dbReference type="Google" id="ProtNLM"/>
    </source>
</evidence>
<name>A0A1M7RER3_9ACTN</name>
<keyword evidence="1" id="KW-1133">Transmembrane helix</keyword>
<dbReference type="EMBL" id="FRCS01000010">
    <property type="protein sequence ID" value="SHN44671.1"/>
    <property type="molecule type" value="Genomic_DNA"/>
</dbReference>